<organism evidence="1 2">
    <name type="scientific">Araneus ventricosus</name>
    <name type="common">Orbweaver spider</name>
    <name type="synonym">Epeira ventricosa</name>
    <dbReference type="NCBI Taxonomy" id="182803"/>
    <lineage>
        <taxon>Eukaryota</taxon>
        <taxon>Metazoa</taxon>
        <taxon>Ecdysozoa</taxon>
        <taxon>Arthropoda</taxon>
        <taxon>Chelicerata</taxon>
        <taxon>Arachnida</taxon>
        <taxon>Araneae</taxon>
        <taxon>Araneomorphae</taxon>
        <taxon>Entelegynae</taxon>
        <taxon>Araneoidea</taxon>
        <taxon>Araneidae</taxon>
        <taxon>Araneus</taxon>
    </lineage>
</organism>
<protein>
    <submittedName>
        <fullName evidence="1">Uncharacterized protein</fullName>
    </submittedName>
</protein>
<comment type="caution">
    <text evidence="1">The sequence shown here is derived from an EMBL/GenBank/DDBJ whole genome shotgun (WGS) entry which is preliminary data.</text>
</comment>
<evidence type="ECO:0000313" key="2">
    <source>
        <dbReference type="Proteomes" id="UP000499080"/>
    </source>
</evidence>
<dbReference type="AlphaFoldDB" id="A0A4Y2UQE1"/>
<accession>A0A4Y2UQE1</accession>
<dbReference type="EMBL" id="BGPR01039283">
    <property type="protein sequence ID" value="GBO15215.1"/>
    <property type="molecule type" value="Genomic_DNA"/>
</dbReference>
<evidence type="ECO:0000313" key="1">
    <source>
        <dbReference type="EMBL" id="GBO15215.1"/>
    </source>
</evidence>
<name>A0A4Y2UQE1_ARAVE</name>
<proteinExistence type="predicted"/>
<gene>
    <name evidence="1" type="ORF">AVEN_184171_1</name>
</gene>
<dbReference type="Proteomes" id="UP000499080">
    <property type="component" value="Unassembled WGS sequence"/>
</dbReference>
<reference evidence="1 2" key="1">
    <citation type="journal article" date="2019" name="Sci. Rep.">
        <title>Orb-weaving spider Araneus ventricosus genome elucidates the spidroin gene catalogue.</title>
        <authorList>
            <person name="Kono N."/>
            <person name="Nakamura H."/>
            <person name="Ohtoshi R."/>
            <person name="Moran D.A.P."/>
            <person name="Shinohara A."/>
            <person name="Yoshida Y."/>
            <person name="Fujiwara M."/>
            <person name="Mori M."/>
            <person name="Tomita M."/>
            <person name="Arakawa K."/>
        </authorList>
    </citation>
    <scope>NUCLEOTIDE SEQUENCE [LARGE SCALE GENOMIC DNA]</scope>
</reference>
<sequence>MEKKPNLFDEINGVLLDCEYKLWFTTCNQCVCRSGQQSCQDWRYNIIKITSIPEVRCVNILIPSKSRNKNPLAFAGIQMLRKLPCIKRKKVLLVQILYIVIDILL</sequence>
<keyword evidence="2" id="KW-1185">Reference proteome</keyword>